<dbReference type="InterPro" id="IPR028082">
    <property type="entry name" value="Peripla_BP_I"/>
</dbReference>
<protein>
    <submittedName>
        <fullName evidence="5">GntR family transcriptional regulator</fullName>
    </submittedName>
</protein>
<dbReference type="AlphaFoldDB" id="A0A559JKB6"/>
<dbReference type="InterPro" id="IPR036390">
    <property type="entry name" value="WH_DNA-bd_sf"/>
</dbReference>
<dbReference type="SUPFAM" id="SSF53822">
    <property type="entry name" value="Periplasmic binding protein-like I"/>
    <property type="match status" value="1"/>
</dbReference>
<dbReference type="Gene3D" id="3.40.50.2300">
    <property type="match status" value="1"/>
</dbReference>
<dbReference type="GO" id="GO:0003700">
    <property type="term" value="F:DNA-binding transcription factor activity"/>
    <property type="evidence" value="ECO:0007669"/>
    <property type="project" value="InterPro"/>
</dbReference>
<evidence type="ECO:0000259" key="4">
    <source>
        <dbReference type="PROSITE" id="PS50949"/>
    </source>
</evidence>
<organism evidence="5 6">
    <name type="scientific">Paenibacillus cremeus</name>
    <dbReference type="NCBI Taxonomy" id="2163881"/>
    <lineage>
        <taxon>Bacteria</taxon>
        <taxon>Bacillati</taxon>
        <taxon>Bacillota</taxon>
        <taxon>Bacilli</taxon>
        <taxon>Bacillales</taxon>
        <taxon>Paenibacillaceae</taxon>
        <taxon>Paenibacillus</taxon>
    </lineage>
</organism>
<dbReference type="SUPFAM" id="SSF46785">
    <property type="entry name" value="Winged helix' DNA-binding domain"/>
    <property type="match status" value="1"/>
</dbReference>
<gene>
    <name evidence="5" type="ORF">FPZ49_33300</name>
</gene>
<dbReference type="InterPro" id="IPR050679">
    <property type="entry name" value="Bact_HTH_transcr_reg"/>
</dbReference>
<dbReference type="GO" id="GO:0045892">
    <property type="term" value="P:negative regulation of DNA-templated transcription"/>
    <property type="evidence" value="ECO:0007669"/>
    <property type="project" value="TreeGrafter"/>
</dbReference>
<dbReference type="GO" id="GO:0003677">
    <property type="term" value="F:DNA binding"/>
    <property type="evidence" value="ECO:0007669"/>
    <property type="project" value="UniProtKB-KW"/>
</dbReference>
<dbReference type="EMBL" id="VNJI01000076">
    <property type="protein sequence ID" value="TVY00309.1"/>
    <property type="molecule type" value="Genomic_DNA"/>
</dbReference>
<comment type="caution">
    <text evidence="5">The sequence shown here is derived from an EMBL/GenBank/DDBJ whole genome shotgun (WGS) entry which is preliminary data.</text>
</comment>
<feature type="domain" description="HTH gntR-type" evidence="4">
    <location>
        <begin position="1"/>
        <end position="63"/>
    </location>
</feature>
<dbReference type="InterPro" id="IPR036388">
    <property type="entry name" value="WH-like_DNA-bd_sf"/>
</dbReference>
<name>A0A559JKB6_9BACL</name>
<dbReference type="CDD" id="cd07377">
    <property type="entry name" value="WHTH_GntR"/>
    <property type="match status" value="1"/>
</dbReference>
<evidence type="ECO:0000256" key="2">
    <source>
        <dbReference type="ARBA" id="ARBA00023125"/>
    </source>
</evidence>
<dbReference type="SMART" id="SM00345">
    <property type="entry name" value="HTH_GNTR"/>
    <property type="match status" value="1"/>
</dbReference>
<keyword evidence="2" id="KW-0238">DNA-binding</keyword>
<evidence type="ECO:0000256" key="3">
    <source>
        <dbReference type="ARBA" id="ARBA00023163"/>
    </source>
</evidence>
<evidence type="ECO:0000313" key="6">
    <source>
        <dbReference type="Proteomes" id="UP000317036"/>
    </source>
</evidence>
<evidence type="ECO:0000313" key="5">
    <source>
        <dbReference type="EMBL" id="TVY00309.1"/>
    </source>
</evidence>
<dbReference type="InterPro" id="IPR000524">
    <property type="entry name" value="Tscrpt_reg_HTH_GntR"/>
</dbReference>
<keyword evidence="6" id="KW-1185">Reference proteome</keyword>
<dbReference type="PANTHER" id="PTHR44846">
    <property type="entry name" value="MANNOSYL-D-GLYCERATE TRANSPORT/METABOLISM SYSTEM REPRESSOR MNGR-RELATED"/>
    <property type="match status" value="1"/>
</dbReference>
<dbReference type="Pfam" id="PF00392">
    <property type="entry name" value="GntR"/>
    <property type="match status" value="1"/>
</dbReference>
<keyword evidence="3" id="KW-0804">Transcription</keyword>
<dbReference type="PANTHER" id="PTHR44846:SF1">
    <property type="entry name" value="MANNOSYL-D-GLYCERATE TRANSPORT_METABOLISM SYSTEM REPRESSOR MNGR-RELATED"/>
    <property type="match status" value="1"/>
</dbReference>
<dbReference type="Gene3D" id="1.10.10.10">
    <property type="entry name" value="Winged helix-like DNA-binding domain superfamily/Winged helix DNA-binding domain"/>
    <property type="match status" value="1"/>
</dbReference>
<proteinExistence type="predicted"/>
<dbReference type="OrthoDB" id="9813468at2"/>
<sequence length="187" mass="20854">MSVRDQFLKYVHTSLAVDLLPTEHDIAQRFQMSRQTVRQALGALEQEGLISRMQGKGTYVSEPSGQTQAAEAEPSEIKTIGVLTTYISDYIFPHIVRGIESELRRHGYRLALSSTDNEKEHERESLEMLLREPLSGLIIEPTSSAALGNPNFSYYASLDYKNAPVEPVVFKPELIARESTSTPARGS</sequence>
<evidence type="ECO:0000256" key="1">
    <source>
        <dbReference type="ARBA" id="ARBA00023015"/>
    </source>
</evidence>
<dbReference type="PROSITE" id="PS50949">
    <property type="entry name" value="HTH_GNTR"/>
    <property type="match status" value="1"/>
</dbReference>
<keyword evidence="1" id="KW-0805">Transcription regulation</keyword>
<dbReference type="Proteomes" id="UP000317036">
    <property type="component" value="Unassembled WGS sequence"/>
</dbReference>
<accession>A0A559JKB6</accession>
<dbReference type="PRINTS" id="PR00035">
    <property type="entry name" value="HTHGNTR"/>
</dbReference>
<reference evidence="5 6" key="1">
    <citation type="submission" date="2019-07" db="EMBL/GenBank/DDBJ databases">
        <authorList>
            <person name="Kim J."/>
        </authorList>
    </citation>
    <scope>NUCLEOTIDE SEQUENCE [LARGE SCALE GENOMIC DNA]</scope>
    <source>
        <strain evidence="5 6">JC52</strain>
    </source>
</reference>